<dbReference type="GO" id="GO:0000976">
    <property type="term" value="F:transcription cis-regulatory region binding"/>
    <property type="evidence" value="ECO:0007669"/>
    <property type="project" value="TreeGrafter"/>
</dbReference>
<comment type="caution">
    <text evidence="6">The sequence shown here is derived from an EMBL/GenBank/DDBJ whole genome shotgun (WGS) entry which is preliminary data.</text>
</comment>
<keyword evidence="1" id="KW-0805">Transcription regulation</keyword>
<dbReference type="GO" id="GO:0003700">
    <property type="term" value="F:DNA-binding transcription factor activity"/>
    <property type="evidence" value="ECO:0007669"/>
    <property type="project" value="TreeGrafter"/>
</dbReference>
<evidence type="ECO:0000313" key="7">
    <source>
        <dbReference type="Proteomes" id="UP000484988"/>
    </source>
</evidence>
<dbReference type="AlphaFoldDB" id="A0A6A0B0E7"/>
<dbReference type="InterPro" id="IPR001647">
    <property type="entry name" value="HTH_TetR"/>
</dbReference>
<keyword evidence="2 4" id="KW-0238">DNA-binding</keyword>
<dbReference type="PANTHER" id="PTHR30055">
    <property type="entry name" value="HTH-TYPE TRANSCRIPTIONAL REGULATOR RUTR"/>
    <property type="match status" value="1"/>
</dbReference>
<reference evidence="6 7" key="1">
    <citation type="submission" date="2020-02" db="EMBL/GenBank/DDBJ databases">
        <title>Whole Genome Shotgun Sequence of Streptomyces sp. strain CWH03.</title>
        <authorList>
            <person name="Dohra H."/>
            <person name="Kodani S."/>
            <person name="Yamamura H."/>
        </authorList>
    </citation>
    <scope>NUCLEOTIDE SEQUENCE [LARGE SCALE GENOMIC DNA]</scope>
    <source>
        <strain evidence="6 7">CWH03</strain>
    </source>
</reference>
<dbReference type="PRINTS" id="PR00455">
    <property type="entry name" value="HTHTETR"/>
</dbReference>
<organism evidence="6 7">
    <name type="scientific">Streptomyces pacificus</name>
    <dbReference type="NCBI Taxonomy" id="2705029"/>
    <lineage>
        <taxon>Bacteria</taxon>
        <taxon>Bacillati</taxon>
        <taxon>Actinomycetota</taxon>
        <taxon>Actinomycetes</taxon>
        <taxon>Kitasatosporales</taxon>
        <taxon>Streptomycetaceae</taxon>
        <taxon>Streptomyces</taxon>
    </lineage>
</organism>
<evidence type="ECO:0000256" key="4">
    <source>
        <dbReference type="PROSITE-ProRule" id="PRU00335"/>
    </source>
</evidence>
<proteinExistence type="predicted"/>
<dbReference type="Pfam" id="PF00440">
    <property type="entry name" value="TetR_N"/>
    <property type="match status" value="1"/>
</dbReference>
<evidence type="ECO:0000256" key="3">
    <source>
        <dbReference type="ARBA" id="ARBA00023163"/>
    </source>
</evidence>
<protein>
    <submittedName>
        <fullName evidence="6">TetR family transcriptional regulator</fullName>
    </submittedName>
</protein>
<dbReference type="InterPro" id="IPR009057">
    <property type="entry name" value="Homeodomain-like_sf"/>
</dbReference>
<dbReference type="Gene3D" id="1.10.10.60">
    <property type="entry name" value="Homeodomain-like"/>
    <property type="match status" value="1"/>
</dbReference>
<dbReference type="Proteomes" id="UP000484988">
    <property type="component" value="Unassembled WGS sequence"/>
</dbReference>
<gene>
    <name evidence="6" type="ORF">SCWH03_44150</name>
</gene>
<evidence type="ECO:0000259" key="5">
    <source>
        <dbReference type="PROSITE" id="PS50977"/>
    </source>
</evidence>
<evidence type="ECO:0000256" key="1">
    <source>
        <dbReference type="ARBA" id="ARBA00023015"/>
    </source>
</evidence>
<evidence type="ECO:0000313" key="6">
    <source>
        <dbReference type="EMBL" id="GFH38173.1"/>
    </source>
</evidence>
<accession>A0A6A0B0E7</accession>
<dbReference type="Gene3D" id="1.10.357.10">
    <property type="entry name" value="Tetracycline Repressor, domain 2"/>
    <property type="match status" value="1"/>
</dbReference>
<feature type="domain" description="HTH tetR-type" evidence="5">
    <location>
        <begin position="14"/>
        <end position="74"/>
    </location>
</feature>
<dbReference type="SUPFAM" id="SSF46689">
    <property type="entry name" value="Homeodomain-like"/>
    <property type="match status" value="1"/>
</dbReference>
<feature type="DNA-binding region" description="H-T-H motif" evidence="4">
    <location>
        <begin position="37"/>
        <end position="56"/>
    </location>
</feature>
<dbReference type="EMBL" id="BLLG01000014">
    <property type="protein sequence ID" value="GFH38173.1"/>
    <property type="molecule type" value="Genomic_DNA"/>
</dbReference>
<dbReference type="PROSITE" id="PS50977">
    <property type="entry name" value="HTH_TETR_2"/>
    <property type="match status" value="1"/>
</dbReference>
<keyword evidence="7" id="KW-1185">Reference proteome</keyword>
<dbReference type="InterPro" id="IPR050109">
    <property type="entry name" value="HTH-type_TetR-like_transc_reg"/>
</dbReference>
<evidence type="ECO:0000256" key="2">
    <source>
        <dbReference type="ARBA" id="ARBA00023125"/>
    </source>
</evidence>
<sequence>MVNAPTGLRERKKQRTRETISDTAIALFLERGFDQVPVVDIAAAAEVSKPTLFTYFPTKEDLVVHRFADHQTVSSTVVAERPPGVSPIAALHRHFLDGLAARDPITGLNDDEDVLAFHHLVYSTPSLVARVGRYLARAEEALAGALAEALDSDRETTAAVLAGQVVATERILASANWRRIAAGRSADAVHPEAVADADQAYTLLREGLARVAPQQPHHRRRH</sequence>
<keyword evidence="3" id="KW-0804">Transcription</keyword>
<name>A0A6A0B0E7_9ACTN</name>
<dbReference type="PANTHER" id="PTHR30055:SF234">
    <property type="entry name" value="HTH-TYPE TRANSCRIPTIONAL REGULATOR BETI"/>
    <property type="match status" value="1"/>
</dbReference>